<dbReference type="InterPro" id="IPR052816">
    <property type="entry name" value="Peroxisomal_Membrane_PEX28-32"/>
</dbReference>
<dbReference type="KEGG" id="kne:92183191"/>
<feature type="region of interest" description="Disordered" evidence="5">
    <location>
        <begin position="441"/>
        <end position="462"/>
    </location>
</feature>
<evidence type="ECO:0000313" key="8">
    <source>
        <dbReference type="Proteomes" id="UP001388673"/>
    </source>
</evidence>
<evidence type="ECO:0000256" key="2">
    <source>
        <dbReference type="ARBA" id="ARBA00022692"/>
    </source>
</evidence>
<dbReference type="PANTHER" id="PTHR28304">
    <property type="entry name" value="PEROXISOMAL MEMBRANE PROTEIN PEX29"/>
    <property type="match status" value="1"/>
</dbReference>
<feature type="compositionally biased region" description="Low complexity" evidence="5">
    <location>
        <begin position="34"/>
        <end position="47"/>
    </location>
</feature>
<feature type="region of interest" description="Disordered" evidence="5">
    <location>
        <begin position="264"/>
        <end position="287"/>
    </location>
</feature>
<dbReference type="RefSeq" id="XP_066800795.1">
    <property type="nucleotide sequence ID" value="XM_066949022.1"/>
</dbReference>
<name>A0AAW0YGM6_9TREE</name>
<dbReference type="EMBL" id="JBCAWK010000011">
    <property type="protein sequence ID" value="KAK8846845.1"/>
    <property type="molecule type" value="Genomic_DNA"/>
</dbReference>
<keyword evidence="8" id="KW-1185">Reference proteome</keyword>
<dbReference type="InterPro" id="IPR010482">
    <property type="entry name" value="TECPR1-like_DysF"/>
</dbReference>
<dbReference type="GeneID" id="92183191"/>
<feature type="compositionally biased region" description="Pro residues" evidence="5">
    <location>
        <begin position="24"/>
        <end position="33"/>
    </location>
</feature>
<evidence type="ECO:0000259" key="6">
    <source>
        <dbReference type="Pfam" id="PF06398"/>
    </source>
</evidence>
<dbReference type="AlphaFoldDB" id="A0AAW0YGM6"/>
<feature type="domain" description="TECPR1-like DysF" evidence="6">
    <location>
        <begin position="137"/>
        <end position="411"/>
    </location>
</feature>
<proteinExistence type="predicted"/>
<feature type="region of interest" description="Disordered" evidence="5">
    <location>
        <begin position="1"/>
        <end position="73"/>
    </location>
</feature>
<accession>A0AAW0YGM6</accession>
<dbReference type="Pfam" id="PF06398">
    <property type="entry name" value="Pex24p"/>
    <property type="match status" value="1"/>
</dbReference>
<evidence type="ECO:0000313" key="7">
    <source>
        <dbReference type="EMBL" id="KAK8846845.1"/>
    </source>
</evidence>
<evidence type="ECO:0000256" key="5">
    <source>
        <dbReference type="SAM" id="MobiDB-lite"/>
    </source>
</evidence>
<reference evidence="7 8" key="1">
    <citation type="journal article" date="2024" name="bioRxiv">
        <title>Comparative genomics of Cryptococcus and Kwoniella reveals pathogenesis evolution and contrasting karyotype dynamics via intercentromeric recombination or chromosome fusion.</title>
        <authorList>
            <person name="Coelho M.A."/>
            <person name="David-Palma M."/>
            <person name="Shea T."/>
            <person name="Bowers K."/>
            <person name="McGinley-Smith S."/>
            <person name="Mohammad A.W."/>
            <person name="Gnirke A."/>
            <person name="Yurkov A.M."/>
            <person name="Nowrousian M."/>
            <person name="Sun S."/>
            <person name="Cuomo C.A."/>
            <person name="Heitman J."/>
        </authorList>
    </citation>
    <scope>NUCLEOTIDE SEQUENCE [LARGE SCALE GENOMIC DNA]</scope>
    <source>
        <strain evidence="7 8">CBS 13917</strain>
    </source>
</reference>
<evidence type="ECO:0000256" key="4">
    <source>
        <dbReference type="ARBA" id="ARBA00023136"/>
    </source>
</evidence>
<dbReference type="PANTHER" id="PTHR28304:SF2">
    <property type="entry name" value="PEROXISOMAL MEMBRANE PROTEIN PEX29"/>
    <property type="match status" value="1"/>
</dbReference>
<organism evidence="7 8">
    <name type="scientific">Kwoniella newhampshirensis</name>
    <dbReference type="NCBI Taxonomy" id="1651941"/>
    <lineage>
        <taxon>Eukaryota</taxon>
        <taxon>Fungi</taxon>
        <taxon>Dikarya</taxon>
        <taxon>Basidiomycota</taxon>
        <taxon>Agaricomycotina</taxon>
        <taxon>Tremellomycetes</taxon>
        <taxon>Tremellales</taxon>
        <taxon>Cryptococcaceae</taxon>
        <taxon>Kwoniella</taxon>
    </lineage>
</organism>
<feature type="compositionally biased region" description="Polar residues" evidence="5">
    <location>
        <begin position="264"/>
        <end position="275"/>
    </location>
</feature>
<feature type="compositionally biased region" description="Low complexity" evidence="5">
    <location>
        <begin position="55"/>
        <end position="73"/>
    </location>
</feature>
<keyword evidence="3" id="KW-1133">Transmembrane helix</keyword>
<keyword evidence="4" id="KW-0472">Membrane</keyword>
<evidence type="ECO:0000256" key="1">
    <source>
        <dbReference type="ARBA" id="ARBA00004141"/>
    </source>
</evidence>
<evidence type="ECO:0000256" key="3">
    <source>
        <dbReference type="ARBA" id="ARBA00022989"/>
    </source>
</evidence>
<gene>
    <name evidence="7" type="ORF">IAR55_005933</name>
</gene>
<sequence>MSSPLAPGSGTPIPPYLLSSLPPSAIPIPPPSSSPLSAPNAPISTSTPAPPSFPPTSSTTTTGKGKNASSSSSSALNIGMSLPSLSTNVSDLLLSSLLPPNLPKTTSSSSSKKVGVGLAGNGMGGIPRDLTSQREGLSLNLMSNNFRRFVTRVGPVFWLQDRVEEILFWRKPVWTWAWILLWTFISFQPRTLLLLPSLTLMLILLHTHERTTPVPSLLGIIAPQPTATDRINPSTGSGGSNIATATTASVAAAVVNARTSPNLSTGNSAFSASTTKDSEGETVGVPVVPPQEAQSGVDYYMNIQAIQNLMGLVSDAYDYVAPRLAPLQSPNHPPSPLALPITHTHLVLLLLPPTLLLPLIPSQFIPYLLLPLGLVPPLVFHPNLTPAILSLPTHLYIRKSRALLEGWLLSDRLSDEIGRKQIGRVEVWENERLDPKIAAASTSTNDKAPHGAPMIPPGSWGARFLRPSDRPPWVKVESKESRWRNVEDTLPVSTAGEGGEAEAKKVLALKEGWECVPGEDWRVDGSGLWSDVGVDAEGWVYSDDSWQNVAPTPYTEADLTAGEKAATVPAGMMPGLALRRITRRRRWWKRVYEFSEGV</sequence>
<comment type="subcellular location">
    <subcellularLocation>
        <location evidence="1">Membrane</location>
        <topology evidence="1">Multi-pass membrane protein</topology>
    </subcellularLocation>
</comment>
<keyword evidence="2" id="KW-0812">Transmembrane</keyword>
<dbReference type="GO" id="GO:0007031">
    <property type="term" value="P:peroxisome organization"/>
    <property type="evidence" value="ECO:0007669"/>
    <property type="project" value="TreeGrafter"/>
</dbReference>
<dbReference type="GO" id="GO:0005778">
    <property type="term" value="C:peroxisomal membrane"/>
    <property type="evidence" value="ECO:0007669"/>
    <property type="project" value="UniProtKB-ARBA"/>
</dbReference>
<dbReference type="Proteomes" id="UP001388673">
    <property type="component" value="Unassembled WGS sequence"/>
</dbReference>
<comment type="caution">
    <text evidence="7">The sequence shown here is derived from an EMBL/GenBank/DDBJ whole genome shotgun (WGS) entry which is preliminary data.</text>
</comment>
<protein>
    <recommendedName>
        <fullName evidence="6">TECPR1-like DysF domain-containing protein</fullName>
    </recommendedName>
</protein>